<evidence type="ECO:0000256" key="1">
    <source>
        <dbReference type="SAM" id="MobiDB-lite"/>
    </source>
</evidence>
<reference evidence="2 3" key="1">
    <citation type="journal article" date="2019" name="Int. J. Syst. Evol. Microbiol.">
        <title>The Global Catalogue of Microorganisms (GCM) 10K type strain sequencing project: providing services to taxonomists for standard genome sequencing and annotation.</title>
        <authorList>
            <consortium name="The Broad Institute Genomics Platform"/>
            <consortium name="The Broad Institute Genome Sequencing Center for Infectious Disease"/>
            <person name="Wu L."/>
            <person name="Ma J."/>
        </authorList>
    </citation>
    <scope>NUCLEOTIDE SEQUENCE [LARGE SCALE GENOMIC DNA]</scope>
    <source>
        <strain evidence="2 3">JCM 3272</strain>
    </source>
</reference>
<gene>
    <name evidence="2" type="ORF">GCM10010170_001450</name>
</gene>
<dbReference type="RefSeq" id="WP_344610188.1">
    <property type="nucleotide sequence ID" value="NZ_BAAARV010000003.1"/>
</dbReference>
<name>A0ABN3FCN8_9ACTN</name>
<comment type="caution">
    <text evidence="2">The sequence shown here is derived from an EMBL/GenBank/DDBJ whole genome shotgun (WGS) entry which is preliminary data.</text>
</comment>
<accession>A0ABN3FCN8</accession>
<proteinExistence type="predicted"/>
<dbReference type="EMBL" id="BAAARV010000003">
    <property type="protein sequence ID" value="GAA2326565.1"/>
    <property type="molecule type" value="Genomic_DNA"/>
</dbReference>
<sequence length="100" mass="10801">MHPILGTWDVRLKTPIGTIAAVYEFTGTPDGIEGSATAKSETVPLEAIACDGPRVTWRQSVTRPIRLHLEFDVVTSGDTFEGHSKAGRLPRTAVTGTRRA</sequence>
<keyword evidence="3" id="KW-1185">Reference proteome</keyword>
<evidence type="ECO:0000313" key="2">
    <source>
        <dbReference type="EMBL" id="GAA2326565.1"/>
    </source>
</evidence>
<protein>
    <submittedName>
        <fullName evidence="2">Uncharacterized protein</fullName>
    </submittedName>
</protein>
<evidence type="ECO:0000313" key="3">
    <source>
        <dbReference type="Proteomes" id="UP001501444"/>
    </source>
</evidence>
<dbReference type="Proteomes" id="UP001501444">
    <property type="component" value="Unassembled WGS sequence"/>
</dbReference>
<feature type="region of interest" description="Disordered" evidence="1">
    <location>
        <begin position="78"/>
        <end position="100"/>
    </location>
</feature>
<organism evidence="2 3">
    <name type="scientific">Dactylosporangium salmoneum</name>
    <dbReference type="NCBI Taxonomy" id="53361"/>
    <lineage>
        <taxon>Bacteria</taxon>
        <taxon>Bacillati</taxon>
        <taxon>Actinomycetota</taxon>
        <taxon>Actinomycetes</taxon>
        <taxon>Micromonosporales</taxon>
        <taxon>Micromonosporaceae</taxon>
        <taxon>Dactylosporangium</taxon>
    </lineage>
</organism>